<gene>
    <name evidence="4" type="ORF">ISN44_As10g019290</name>
</gene>
<evidence type="ECO:0000313" key="4">
    <source>
        <dbReference type="EMBL" id="KAG7565217.1"/>
    </source>
</evidence>
<feature type="domain" description="Retrotransposon Copia-like N-terminal" evidence="3">
    <location>
        <begin position="20"/>
        <end position="66"/>
    </location>
</feature>
<sequence>MAAVNVNRDPYENPYSLTTHDHSGLLLVSDRLTGAGDFGSWHQSMIMALNGRNKLCFVDGSLPKPDDGHRDAATWSRVNDVVRSWLMNSVSKTIGQSILYVKTAHGIWQKLLKQFKQNNVPRLYRIEQKLAGLRQGSLDVNTFYTKLVTIWEEVKSAQDFPVCQCNGCDCELDRKWMDLFERNFVIKFLFGLNDSYEHIRESIVMLDPLPDLEKTLNMVIQHEHQQQIKQSPQSGSVVFQMSSQSPQSDSGLSHNQPEFDTYSCHNEVVGAVAGGYKPRQRPVCTYCGLQGHIVTKCYKLHGYPPGYKTSNQPYGNQSYGNQSFGNQSYGNQQGVATQFVPKQFQQRPPVSFPQQQHFGQQNNINSRMQGPRGSKENVVGNIITNSPAVQDHFHQVSHALAQLSPDQIEQLATQLTTKATCQQPSINETPGVTYASTSAELHSSTLDLFSSNILPLPIPDTTSSIPIPLVSSDNLSDNNGLTVASDNTIDVNAHRPKRNTRVPSYLNDYHCNLVHDLPNISGTTAHPISSVLDYSKFNSDYQQFILNISSESEPKNFLEAVKSEKWHGPMNEELQTCVNTGTFSVVSLPEGKKPIGCRWVYRIKHNADGTIDRYRARLVAKGYTQQEGVDYIDTFSPVAKLVTVKLLLDLAAKHGWSLTQMDVTNAFLHGDLEEEIYMDLPPGYTPPPVEQKVF</sequence>
<name>A0A8T2A090_ARASU</name>
<accession>A0A8T2A090</accession>
<organism evidence="4 5">
    <name type="scientific">Arabidopsis suecica</name>
    <name type="common">Swedish thale-cress</name>
    <name type="synonym">Cardaminopsis suecica</name>
    <dbReference type="NCBI Taxonomy" id="45249"/>
    <lineage>
        <taxon>Eukaryota</taxon>
        <taxon>Viridiplantae</taxon>
        <taxon>Streptophyta</taxon>
        <taxon>Embryophyta</taxon>
        <taxon>Tracheophyta</taxon>
        <taxon>Spermatophyta</taxon>
        <taxon>Magnoliopsida</taxon>
        <taxon>eudicotyledons</taxon>
        <taxon>Gunneridae</taxon>
        <taxon>Pentapetalae</taxon>
        <taxon>rosids</taxon>
        <taxon>malvids</taxon>
        <taxon>Brassicales</taxon>
        <taxon>Brassicaceae</taxon>
        <taxon>Camelineae</taxon>
        <taxon>Arabidopsis</taxon>
    </lineage>
</organism>
<dbReference type="PANTHER" id="PTHR37610">
    <property type="entry name" value="CCHC-TYPE DOMAIN-CONTAINING PROTEIN"/>
    <property type="match status" value="1"/>
</dbReference>
<dbReference type="AlphaFoldDB" id="A0A8T2A090"/>
<dbReference type="PANTHER" id="PTHR37610:SF97">
    <property type="entry name" value="RETROTRANSPOSON GAG DOMAIN-CONTAINING PROTEIN"/>
    <property type="match status" value="1"/>
</dbReference>
<feature type="compositionally biased region" description="Low complexity" evidence="1">
    <location>
        <begin position="240"/>
        <end position="253"/>
    </location>
</feature>
<evidence type="ECO:0000313" key="5">
    <source>
        <dbReference type="Proteomes" id="UP000694251"/>
    </source>
</evidence>
<dbReference type="Pfam" id="PF14244">
    <property type="entry name" value="Retrotran_gag_3"/>
    <property type="match status" value="1"/>
</dbReference>
<dbReference type="OrthoDB" id="414945at2759"/>
<keyword evidence="5" id="KW-1185">Reference proteome</keyword>
<dbReference type="EMBL" id="JAEFBJ010000010">
    <property type="protein sequence ID" value="KAG7565217.1"/>
    <property type="molecule type" value="Genomic_DNA"/>
</dbReference>
<reference evidence="4 5" key="1">
    <citation type="submission" date="2020-12" db="EMBL/GenBank/DDBJ databases">
        <title>Concerted genomic and epigenomic changes stabilize Arabidopsis allopolyploids.</title>
        <authorList>
            <person name="Chen Z."/>
        </authorList>
    </citation>
    <scope>NUCLEOTIDE SEQUENCE [LARGE SCALE GENOMIC DNA]</scope>
    <source>
        <strain evidence="4">As9502</strain>
        <tissue evidence="4">Leaf</tissue>
    </source>
</reference>
<proteinExistence type="predicted"/>
<comment type="caution">
    <text evidence="4">The sequence shown here is derived from an EMBL/GenBank/DDBJ whole genome shotgun (WGS) entry which is preliminary data.</text>
</comment>
<dbReference type="Pfam" id="PF07727">
    <property type="entry name" value="RVT_2"/>
    <property type="match status" value="1"/>
</dbReference>
<dbReference type="InterPro" id="IPR013103">
    <property type="entry name" value="RVT_2"/>
</dbReference>
<evidence type="ECO:0000256" key="1">
    <source>
        <dbReference type="SAM" id="MobiDB-lite"/>
    </source>
</evidence>
<evidence type="ECO:0000259" key="2">
    <source>
        <dbReference type="Pfam" id="PF07727"/>
    </source>
</evidence>
<evidence type="ECO:0000259" key="3">
    <source>
        <dbReference type="Pfam" id="PF14244"/>
    </source>
</evidence>
<feature type="domain" description="Reverse transcriptase Ty1/copia-type" evidence="2">
    <location>
        <begin position="582"/>
        <end position="693"/>
    </location>
</feature>
<dbReference type="InterPro" id="IPR029472">
    <property type="entry name" value="Copia-like_N"/>
</dbReference>
<dbReference type="Proteomes" id="UP000694251">
    <property type="component" value="Chromosome 10"/>
</dbReference>
<protein>
    <submittedName>
        <fullName evidence="4">Retrotransposon gag domain</fullName>
    </submittedName>
</protein>
<feature type="region of interest" description="Disordered" evidence="1">
    <location>
        <begin position="231"/>
        <end position="256"/>
    </location>
</feature>